<gene>
    <name evidence="1" type="ORF">GB927_012680</name>
</gene>
<organism evidence="1 2">
    <name type="scientific">Shinella lacus</name>
    <dbReference type="NCBI Taxonomy" id="2654216"/>
    <lineage>
        <taxon>Bacteria</taxon>
        <taxon>Pseudomonadati</taxon>
        <taxon>Pseudomonadota</taxon>
        <taxon>Alphaproteobacteria</taxon>
        <taxon>Hyphomicrobiales</taxon>
        <taxon>Rhizobiaceae</taxon>
        <taxon>Shinella</taxon>
    </lineage>
</organism>
<sequence>MIALVNAAVIPFFDRIPPRAIPVVRRAIERIRHQELGSQTTDFSYNLFCTELRAVDIAGPSVDEWAVWVRDVQTELAEIANDLAGGLSSAAAKARTAYRIVAMAVSLQQAMIDGGYSPDSVELENQIVAEAIKEWLTAEAKGWGEAMNIPYSPGEMAMSLLSSPDSDQNAKLLDVFALHMQRELAQAIVKTTPKENAQ</sequence>
<evidence type="ECO:0000313" key="1">
    <source>
        <dbReference type="EMBL" id="MCQ4630901.1"/>
    </source>
</evidence>
<dbReference type="Proteomes" id="UP000996601">
    <property type="component" value="Unassembled WGS sequence"/>
</dbReference>
<comment type="caution">
    <text evidence="1">The sequence shown here is derived from an EMBL/GenBank/DDBJ whole genome shotgun (WGS) entry which is preliminary data.</text>
</comment>
<evidence type="ECO:0000313" key="2">
    <source>
        <dbReference type="Proteomes" id="UP000996601"/>
    </source>
</evidence>
<reference evidence="1" key="1">
    <citation type="submission" date="2021-07" db="EMBL/GenBank/DDBJ databases">
        <title>Shinella sp. nov., a novel member of the genus Shinella from water.</title>
        <authorList>
            <person name="Deng Y."/>
        </authorList>
    </citation>
    <scope>NUCLEOTIDE SEQUENCE</scope>
    <source>
        <strain evidence="1">CPCC 100929</strain>
    </source>
</reference>
<name>A0ABT1R6U5_9HYPH</name>
<protein>
    <submittedName>
        <fullName evidence="1">Uncharacterized protein</fullName>
    </submittedName>
</protein>
<keyword evidence="2" id="KW-1185">Reference proteome</keyword>
<dbReference type="EMBL" id="WHSB02000004">
    <property type="protein sequence ID" value="MCQ4630901.1"/>
    <property type="molecule type" value="Genomic_DNA"/>
</dbReference>
<accession>A0ABT1R6U5</accession>
<dbReference type="RefSeq" id="WP_256117332.1">
    <property type="nucleotide sequence ID" value="NZ_WHSB02000004.1"/>
</dbReference>
<proteinExistence type="predicted"/>